<proteinExistence type="inferred from homology"/>
<comment type="similarity">
    <text evidence="2">Belongs to the NAD(P)-dependent epimerase/dehydratase family. Dihydroflavonol-4-reductase subfamily.</text>
</comment>
<keyword evidence="1" id="KW-0560">Oxidoreductase</keyword>
<evidence type="ECO:0000259" key="3">
    <source>
        <dbReference type="Pfam" id="PF01370"/>
    </source>
</evidence>
<sequence length="339" mass="37359">MSAITVFLSGATGFVAQHLIKQLLTKGYKVIGSVRSTEKGEALKKNLNSEDFEYVIISDIQTKGAFNDVLKSHPEITIVLHTASPLSFNVTDPEKDFLIPAVEGTKNALNAVIEFAPQVTSFVLTSSYASIFTRSKERDNTATFDESSWNDITWEQSKENLLTGYLGSKTFAEKAAWEIIETKKPSFNFCTINPACIFGPQAFDSEVKETMNASVEILHRLIKLKSTDPVPAHAAGFIDVRDVAAAHIVAFENKEADSKRLILSDKRFSSQGLLDIINENFPTLKGKLPIGNPGTSDEHTKVLAAINNELTKKILGFKFISLEKSVIDTVEQILSVKEK</sequence>
<dbReference type="Proteomes" id="UP001497600">
    <property type="component" value="Chromosome D"/>
</dbReference>
<protein>
    <submittedName>
        <fullName evidence="4">NADPH-dependent methylglyoxal reductase Grp2p</fullName>
    </submittedName>
</protein>
<dbReference type="InterPro" id="IPR001509">
    <property type="entry name" value="Epimerase_deHydtase"/>
</dbReference>
<dbReference type="InterPro" id="IPR050425">
    <property type="entry name" value="NAD(P)_dehydrat-like"/>
</dbReference>
<feature type="domain" description="NAD-dependent epimerase/dehydratase" evidence="3">
    <location>
        <begin position="7"/>
        <end position="257"/>
    </location>
</feature>
<dbReference type="CDD" id="cd05227">
    <property type="entry name" value="AR_SDR_e"/>
    <property type="match status" value="1"/>
</dbReference>
<keyword evidence="5" id="KW-1185">Reference proteome</keyword>
<reference evidence="4 5" key="1">
    <citation type="submission" date="2024-01" db="EMBL/GenBank/DDBJ databases">
        <authorList>
            <consortium name="Genoscope - CEA"/>
            <person name="William W."/>
        </authorList>
    </citation>
    <scope>NUCLEOTIDE SEQUENCE [LARGE SCALE GENOMIC DNA]</scope>
    <source>
        <strain evidence="4 5">29B2s-10</strain>
    </source>
</reference>
<organism evidence="4 5">
    <name type="scientific">[Candida] anglica</name>
    <dbReference type="NCBI Taxonomy" id="148631"/>
    <lineage>
        <taxon>Eukaryota</taxon>
        <taxon>Fungi</taxon>
        <taxon>Dikarya</taxon>
        <taxon>Ascomycota</taxon>
        <taxon>Saccharomycotina</taxon>
        <taxon>Pichiomycetes</taxon>
        <taxon>Debaryomycetaceae</taxon>
        <taxon>Kurtzmaniella</taxon>
    </lineage>
</organism>
<evidence type="ECO:0000313" key="4">
    <source>
        <dbReference type="EMBL" id="CAK7902485.1"/>
    </source>
</evidence>
<dbReference type="PANTHER" id="PTHR10366">
    <property type="entry name" value="NAD DEPENDENT EPIMERASE/DEHYDRATASE"/>
    <property type="match status" value="1"/>
</dbReference>
<evidence type="ECO:0000313" key="5">
    <source>
        <dbReference type="Proteomes" id="UP001497600"/>
    </source>
</evidence>
<evidence type="ECO:0000256" key="2">
    <source>
        <dbReference type="ARBA" id="ARBA00023445"/>
    </source>
</evidence>
<accession>A0ABP0E9X7</accession>
<dbReference type="Pfam" id="PF01370">
    <property type="entry name" value="Epimerase"/>
    <property type="match status" value="1"/>
</dbReference>
<gene>
    <name evidence="4" type="primary">GRP2</name>
    <name evidence="4" type="ORF">CAAN4_D00188</name>
</gene>
<name>A0ABP0E9X7_9ASCO</name>
<dbReference type="PANTHER" id="PTHR10366:SF564">
    <property type="entry name" value="STEROL-4-ALPHA-CARBOXYLATE 3-DEHYDROGENASE, DECARBOXYLATING"/>
    <property type="match status" value="1"/>
</dbReference>
<dbReference type="SUPFAM" id="SSF51735">
    <property type="entry name" value="NAD(P)-binding Rossmann-fold domains"/>
    <property type="match status" value="1"/>
</dbReference>
<evidence type="ECO:0000256" key="1">
    <source>
        <dbReference type="ARBA" id="ARBA00023002"/>
    </source>
</evidence>
<dbReference type="EMBL" id="OZ004256">
    <property type="protein sequence ID" value="CAK7902485.1"/>
    <property type="molecule type" value="Genomic_DNA"/>
</dbReference>
<dbReference type="InterPro" id="IPR036291">
    <property type="entry name" value="NAD(P)-bd_dom_sf"/>
</dbReference>
<dbReference type="Gene3D" id="3.40.50.720">
    <property type="entry name" value="NAD(P)-binding Rossmann-like Domain"/>
    <property type="match status" value="1"/>
</dbReference>